<keyword evidence="1" id="KW-0175">Coiled coil</keyword>
<keyword evidence="4" id="KW-1185">Reference proteome</keyword>
<dbReference type="Gene3D" id="3.30.710.10">
    <property type="entry name" value="Potassium Channel Kv1.1, Chain A"/>
    <property type="match status" value="2"/>
</dbReference>
<proteinExistence type="predicted"/>
<dbReference type="Pfam" id="PF26128">
    <property type="entry name" value="Gad2"/>
    <property type="match status" value="1"/>
</dbReference>
<organism evidence="3 4">
    <name type="scientific">Acrasis kona</name>
    <dbReference type="NCBI Taxonomy" id="1008807"/>
    <lineage>
        <taxon>Eukaryota</taxon>
        <taxon>Discoba</taxon>
        <taxon>Heterolobosea</taxon>
        <taxon>Tetramitia</taxon>
        <taxon>Eutetramitia</taxon>
        <taxon>Acrasidae</taxon>
        <taxon>Acrasis</taxon>
    </lineage>
</organism>
<sequence length="750" mass="87066">MNPTVIDTAVEYSEAISSVKDKVETLKDSFSFNTKTENAEIIKIKVGDQLFSTTRQTLEKGESIFPIFLNTRLMVEKTDDGAIIFDKECDPHLFSIVLDHLRTDSLTSIGINVDDENQLQNLYELSNYVGTRKLTDYVELLLQSRTTTNNDLTEVFQNLNLKEFSAKKEEELENLRKELINDQLSQRVHFNVGGAPFSITLEDLSNIRGSNLYSMLNCSSTEAVFIDRNPDLFQYILTCLKENSTNSLPHTNQFLLRSIKMEAEYFKIPMLMDYFDPFRYPIETIGEENIKIKKNEDLLRGMFVTDRDNPMLDDPYVNLIPVCTNLHLFKKENPKYLKSIPKMFDFEKQRNHIQPEITKPFNFYRVFSRLYSKVLNGLEWDNVFLAGGSVLRSLTTDYLPNSCYNEQDREENLQAVTNLLVTQLNEMEVQELMNLNDGVEDQQEEADDNVLFRRDHPFRVLNFQKKSDIDLFLYGLTEDQAQEKIIHIYETIKKNVVNFRKTNDNKTYIIRTKHFRVQVILRLYKSPSEILTGFDVDCCCVGYDGREVWASPRAVRAIKTRMNLVDVERQSTTYEARLFKYAKRGYRVGVPGYDPNKVINDDILKGRVDYKTKHGLAKLILLENLGKAHSSRVNVQGDIALDQDKDYAEVDLTRFKIGLFGSIKDTHSYIVNHIKSDYRPPFLYDTDLNSILMGTSNDSTIQGPIQWIKLNPAFNPVDRNFYEEAYSMSENQRRKVIKKVLRDLRIVPDQ</sequence>
<dbReference type="CDD" id="cd18316">
    <property type="entry name" value="BTB_POZ_KCTD-like"/>
    <property type="match status" value="1"/>
</dbReference>
<feature type="coiled-coil region" evidence="1">
    <location>
        <begin position="158"/>
        <end position="185"/>
    </location>
</feature>
<feature type="domain" description="BTB" evidence="2">
    <location>
        <begin position="186"/>
        <end position="283"/>
    </location>
</feature>
<dbReference type="Proteomes" id="UP001431209">
    <property type="component" value="Unassembled WGS sequence"/>
</dbReference>
<protein>
    <recommendedName>
        <fullName evidence="2">BTB domain-containing protein</fullName>
    </recommendedName>
</protein>
<feature type="domain" description="BTB" evidence="2">
    <location>
        <begin position="40"/>
        <end position="146"/>
    </location>
</feature>
<dbReference type="InterPro" id="IPR011333">
    <property type="entry name" value="SKP1/BTB/POZ_sf"/>
</dbReference>
<name>A0AAW2YKJ2_9EUKA</name>
<dbReference type="EMBL" id="JAOPGA020000237">
    <property type="protein sequence ID" value="KAL0477770.1"/>
    <property type="molecule type" value="Genomic_DNA"/>
</dbReference>
<gene>
    <name evidence="3" type="ORF">AKO1_005229</name>
</gene>
<dbReference type="SUPFAM" id="SSF54695">
    <property type="entry name" value="POZ domain"/>
    <property type="match status" value="2"/>
</dbReference>
<dbReference type="Pfam" id="PF02214">
    <property type="entry name" value="BTB_2"/>
    <property type="match status" value="2"/>
</dbReference>
<dbReference type="AlphaFoldDB" id="A0AAW2YKJ2"/>
<dbReference type="SMART" id="SM00225">
    <property type="entry name" value="BTB"/>
    <property type="match status" value="2"/>
</dbReference>
<evidence type="ECO:0000313" key="3">
    <source>
        <dbReference type="EMBL" id="KAL0477770.1"/>
    </source>
</evidence>
<reference evidence="3 4" key="1">
    <citation type="submission" date="2024-03" db="EMBL/GenBank/DDBJ databases">
        <title>The Acrasis kona genome and developmental transcriptomes reveal deep origins of eukaryotic multicellular pathways.</title>
        <authorList>
            <person name="Sheikh S."/>
            <person name="Fu C.-J."/>
            <person name="Brown M.W."/>
            <person name="Baldauf S.L."/>
        </authorList>
    </citation>
    <scope>NUCLEOTIDE SEQUENCE [LARGE SCALE GENOMIC DNA]</scope>
    <source>
        <strain evidence="3 4">ATCC MYA-3509</strain>
    </source>
</reference>
<evidence type="ECO:0000256" key="1">
    <source>
        <dbReference type="SAM" id="Coils"/>
    </source>
</evidence>
<evidence type="ECO:0000259" key="2">
    <source>
        <dbReference type="SMART" id="SM00225"/>
    </source>
</evidence>
<evidence type="ECO:0000313" key="4">
    <source>
        <dbReference type="Proteomes" id="UP001431209"/>
    </source>
</evidence>
<dbReference type="GO" id="GO:0051260">
    <property type="term" value="P:protein homooligomerization"/>
    <property type="evidence" value="ECO:0007669"/>
    <property type="project" value="InterPro"/>
</dbReference>
<comment type="caution">
    <text evidence="3">The sequence shown here is derived from an EMBL/GenBank/DDBJ whole genome shotgun (WGS) entry which is preliminary data.</text>
</comment>
<dbReference type="InterPro" id="IPR045068">
    <property type="entry name" value="BACURD1-3"/>
</dbReference>
<dbReference type="PANTHER" id="PTHR11145:SF8">
    <property type="entry name" value="RE57120P"/>
    <property type="match status" value="1"/>
</dbReference>
<dbReference type="InterPro" id="IPR003131">
    <property type="entry name" value="T1-type_BTB"/>
</dbReference>
<dbReference type="PANTHER" id="PTHR11145">
    <property type="entry name" value="BTB/POZ DOMAIN-CONTAINING ADAPTER FOR CUL3-MEDIATED RHOA DEGRADATION PROTEIN FAMILY MEMBER"/>
    <property type="match status" value="1"/>
</dbReference>
<accession>A0AAW2YKJ2</accession>
<dbReference type="InterPro" id="IPR000210">
    <property type="entry name" value="BTB/POZ_dom"/>
</dbReference>